<evidence type="ECO:0000313" key="15">
    <source>
        <dbReference type="Proteomes" id="UP000887569"/>
    </source>
</evidence>
<keyword evidence="5 11" id="KW-0862">Zinc</keyword>
<keyword evidence="4 11" id="KW-0863">Zinc-finger</keyword>
<dbReference type="GO" id="GO:0000978">
    <property type="term" value="F:RNA polymerase II cis-regulatory region sequence-specific DNA binding"/>
    <property type="evidence" value="ECO:0007669"/>
    <property type="project" value="InterPro"/>
</dbReference>
<evidence type="ECO:0000256" key="12">
    <source>
        <dbReference type="SAM" id="MobiDB-lite"/>
    </source>
</evidence>
<dbReference type="SMART" id="SM00430">
    <property type="entry name" value="HOLI"/>
    <property type="match status" value="1"/>
</dbReference>
<dbReference type="PROSITE" id="PS00031">
    <property type="entry name" value="NUCLEAR_REC_DBD_1"/>
    <property type="match status" value="1"/>
</dbReference>
<evidence type="ECO:0000256" key="10">
    <source>
        <dbReference type="ARBA" id="ARBA00023242"/>
    </source>
</evidence>
<keyword evidence="6 11" id="KW-0805">Transcription regulation</keyword>
<evidence type="ECO:0000256" key="3">
    <source>
        <dbReference type="ARBA" id="ARBA00022723"/>
    </source>
</evidence>
<dbReference type="PRINTS" id="PR00047">
    <property type="entry name" value="STROIDFINGER"/>
</dbReference>
<dbReference type="PANTHER" id="PTHR47630">
    <property type="entry name" value="NUCLEAR HORMONE RECEPTOR FAMILY-RELATED-RELATED"/>
    <property type="match status" value="1"/>
</dbReference>
<dbReference type="GO" id="GO:0003700">
    <property type="term" value="F:DNA-binding transcription factor activity"/>
    <property type="evidence" value="ECO:0007669"/>
    <property type="project" value="InterPro"/>
</dbReference>
<proteinExistence type="inferred from homology"/>
<evidence type="ECO:0000256" key="6">
    <source>
        <dbReference type="ARBA" id="ARBA00023015"/>
    </source>
</evidence>
<dbReference type="Pfam" id="PF00105">
    <property type="entry name" value="zf-C4"/>
    <property type="match status" value="1"/>
</dbReference>
<evidence type="ECO:0000256" key="4">
    <source>
        <dbReference type="ARBA" id="ARBA00022771"/>
    </source>
</evidence>
<protein>
    <submittedName>
        <fullName evidence="16">NR LBD domain-containing protein</fullName>
    </submittedName>
</protein>
<dbReference type="SMART" id="SM00399">
    <property type="entry name" value="ZnF_C4"/>
    <property type="match status" value="1"/>
</dbReference>
<evidence type="ECO:0000259" key="14">
    <source>
        <dbReference type="PROSITE" id="PS51843"/>
    </source>
</evidence>
<dbReference type="PANTHER" id="PTHR47630:SF8">
    <property type="entry name" value="NUCLEAR HORMONE RECEPTOR FAMILY MEMBER NHR-34"/>
    <property type="match status" value="1"/>
</dbReference>
<keyword evidence="7 11" id="KW-0238">DNA-binding</keyword>
<evidence type="ECO:0000256" key="11">
    <source>
        <dbReference type="RuleBase" id="RU004334"/>
    </source>
</evidence>
<accession>A0A915AUG4</accession>
<keyword evidence="15" id="KW-1185">Reference proteome</keyword>
<feature type="region of interest" description="Disordered" evidence="12">
    <location>
        <begin position="146"/>
        <end position="171"/>
    </location>
</feature>
<dbReference type="InterPro" id="IPR052499">
    <property type="entry name" value="C.elegans_NHRs"/>
</dbReference>
<dbReference type="PROSITE" id="PS51843">
    <property type="entry name" value="NR_LBD"/>
    <property type="match status" value="1"/>
</dbReference>
<evidence type="ECO:0000256" key="2">
    <source>
        <dbReference type="ARBA" id="ARBA00005993"/>
    </source>
</evidence>
<sequence length="496" mass="55460">MISALTQDSRIQSAGGTALYSGLIITPSTSTMVTPSLGQTPYEFLQPKTEISLSPGGMLPPQTPIPFQGSTMMKCRVCGDARAGRHYGTIACNGCKGFFRRSIWEQREYNCRFGGKCQVVQEYRNRCRACRLKKCFDVGMDARAVQSERDKHKKRPSRSSPSANGEDCGSPLNATSLTDASPLPILPSATSTCSGCSASPSVTQSPQGERIWKTSPEDYESLRTETINRSTLFPGCVSRAYAETLSNGLGELQSARSCQSNPMSNSCDDNDEPNVHMFSYEFSAEEAHVARHPLVAYLMQLERTCDNMRDPKEDDDSITSEFDKLCRVDVTIETAFRHPGVVAKRTPPRWTAERLTTTDDVHIGWCRSFVLCVDWAMIMEDYKALSLSDQYTLLRNRIVGVNWLVHTYKTFRAGCDGVALVNGSYYPRDKELQKTMSPGCIHYFGVLSEHLMQDLVFPMREMNMDEGEFCLLKALLLFTVGERYDLSFHLESYSKA</sequence>
<dbReference type="InterPro" id="IPR013088">
    <property type="entry name" value="Znf_NHR/GATA"/>
</dbReference>
<dbReference type="GO" id="GO:0008270">
    <property type="term" value="F:zinc ion binding"/>
    <property type="evidence" value="ECO:0007669"/>
    <property type="project" value="UniProtKB-KW"/>
</dbReference>
<comment type="subcellular location">
    <subcellularLocation>
        <location evidence="1 11">Nucleus</location>
    </subcellularLocation>
</comment>
<evidence type="ECO:0000313" key="16">
    <source>
        <dbReference type="WBParaSite" id="PgR016_g019_t04"/>
    </source>
</evidence>
<dbReference type="WBParaSite" id="PgR016_g019_t04">
    <property type="protein sequence ID" value="PgR016_g019_t04"/>
    <property type="gene ID" value="PgR016_g019"/>
</dbReference>
<reference evidence="16" key="1">
    <citation type="submission" date="2022-11" db="UniProtKB">
        <authorList>
            <consortium name="WormBaseParasite"/>
        </authorList>
    </citation>
    <scope>IDENTIFICATION</scope>
</reference>
<dbReference type="PROSITE" id="PS51030">
    <property type="entry name" value="NUCLEAR_REC_DBD_2"/>
    <property type="match status" value="1"/>
</dbReference>
<dbReference type="Gene3D" id="3.30.50.10">
    <property type="entry name" value="Erythroid Transcription Factor GATA-1, subunit A"/>
    <property type="match status" value="1"/>
</dbReference>
<dbReference type="InterPro" id="IPR001723">
    <property type="entry name" value="Nuclear_hrmn_rcpt"/>
</dbReference>
<dbReference type="GO" id="GO:0005634">
    <property type="term" value="C:nucleus"/>
    <property type="evidence" value="ECO:0007669"/>
    <property type="project" value="UniProtKB-SubCell"/>
</dbReference>
<dbReference type="FunFam" id="3.30.50.10:FF:000030">
    <property type="entry name" value="Nuclear Hormone Receptor family"/>
    <property type="match status" value="1"/>
</dbReference>
<dbReference type="SUPFAM" id="SSF48508">
    <property type="entry name" value="Nuclear receptor ligand-binding domain"/>
    <property type="match status" value="1"/>
</dbReference>
<dbReference type="InterPro" id="IPR049636">
    <property type="entry name" value="HNF4-like_DBD"/>
</dbReference>
<evidence type="ECO:0000256" key="8">
    <source>
        <dbReference type="ARBA" id="ARBA00023163"/>
    </source>
</evidence>
<keyword evidence="10 11" id="KW-0539">Nucleus</keyword>
<name>A0A915AUG4_PARUN</name>
<dbReference type="InterPro" id="IPR000536">
    <property type="entry name" value="Nucl_hrmn_rcpt_lig-bd"/>
</dbReference>
<dbReference type="PRINTS" id="PR00398">
    <property type="entry name" value="STRDHORMONER"/>
</dbReference>
<keyword evidence="8 11" id="KW-0804">Transcription</keyword>
<keyword evidence="9 11" id="KW-0675">Receptor</keyword>
<evidence type="ECO:0000256" key="7">
    <source>
        <dbReference type="ARBA" id="ARBA00023125"/>
    </source>
</evidence>
<dbReference type="Pfam" id="PF00104">
    <property type="entry name" value="Hormone_recep"/>
    <property type="match status" value="1"/>
</dbReference>
<comment type="similarity">
    <text evidence="2 11">Belongs to the nuclear hormone receptor family.</text>
</comment>
<dbReference type="InterPro" id="IPR001628">
    <property type="entry name" value="Znf_hrmn_rcpt"/>
</dbReference>
<evidence type="ECO:0000256" key="5">
    <source>
        <dbReference type="ARBA" id="ARBA00022833"/>
    </source>
</evidence>
<evidence type="ECO:0000259" key="13">
    <source>
        <dbReference type="PROSITE" id="PS51030"/>
    </source>
</evidence>
<feature type="compositionally biased region" description="Low complexity" evidence="12">
    <location>
        <begin position="191"/>
        <end position="201"/>
    </location>
</feature>
<feature type="domain" description="NR LBD" evidence="14">
    <location>
        <begin position="285"/>
        <end position="496"/>
    </location>
</feature>
<organism evidence="15 16">
    <name type="scientific">Parascaris univalens</name>
    <name type="common">Nematode worm</name>
    <dbReference type="NCBI Taxonomy" id="6257"/>
    <lineage>
        <taxon>Eukaryota</taxon>
        <taxon>Metazoa</taxon>
        <taxon>Ecdysozoa</taxon>
        <taxon>Nematoda</taxon>
        <taxon>Chromadorea</taxon>
        <taxon>Rhabditida</taxon>
        <taxon>Spirurina</taxon>
        <taxon>Ascaridomorpha</taxon>
        <taxon>Ascaridoidea</taxon>
        <taxon>Ascarididae</taxon>
        <taxon>Parascaris</taxon>
    </lineage>
</organism>
<dbReference type="CDD" id="cd06960">
    <property type="entry name" value="NR_DBD_HNF4A"/>
    <property type="match status" value="1"/>
</dbReference>
<dbReference type="Gene3D" id="1.10.565.10">
    <property type="entry name" value="Retinoid X Receptor"/>
    <property type="match status" value="1"/>
</dbReference>
<feature type="domain" description="Nuclear receptor" evidence="13">
    <location>
        <begin position="72"/>
        <end position="147"/>
    </location>
</feature>
<evidence type="ECO:0000256" key="9">
    <source>
        <dbReference type="ARBA" id="ARBA00023170"/>
    </source>
</evidence>
<dbReference type="AlphaFoldDB" id="A0A915AUG4"/>
<feature type="region of interest" description="Disordered" evidence="12">
    <location>
        <begin position="191"/>
        <end position="216"/>
    </location>
</feature>
<dbReference type="Proteomes" id="UP000887569">
    <property type="component" value="Unplaced"/>
</dbReference>
<dbReference type="SUPFAM" id="SSF57716">
    <property type="entry name" value="Glucocorticoid receptor-like (DNA-binding domain)"/>
    <property type="match status" value="1"/>
</dbReference>
<keyword evidence="3 11" id="KW-0479">Metal-binding</keyword>
<evidence type="ECO:0000256" key="1">
    <source>
        <dbReference type="ARBA" id="ARBA00004123"/>
    </source>
</evidence>
<dbReference type="CDD" id="cd06157">
    <property type="entry name" value="NR_LBD"/>
    <property type="match status" value="1"/>
</dbReference>
<dbReference type="InterPro" id="IPR035500">
    <property type="entry name" value="NHR-like_dom_sf"/>
</dbReference>